<proteinExistence type="predicted"/>
<dbReference type="Gene3D" id="3.90.470.20">
    <property type="entry name" value="4'-phosphopantetheinyl transferase domain"/>
    <property type="match status" value="1"/>
</dbReference>
<dbReference type="GO" id="GO:0000287">
    <property type="term" value="F:magnesium ion binding"/>
    <property type="evidence" value="ECO:0007669"/>
    <property type="project" value="InterPro"/>
</dbReference>
<dbReference type="EMBL" id="JADNRY010000058">
    <property type="protein sequence ID" value="KAF9068654.1"/>
    <property type="molecule type" value="Genomic_DNA"/>
</dbReference>
<sequence length="338" mass="38600">MENVSQPPALSTSQPPSSAIVPFHDCPILVWMLSLNREATKEEYEACYSVVKQCIPTAEIPYDPTSAESFRRCITQMLPLLMMRHRRIPRAKWSDNKTSSGKHWIEQVLYTCFFNIGLILRHPSQSPEDMTPEKFLHSMIGYHLTYCESLCGMAMTQGTQRKVVNIGIGIRRIEVEPRGITPRAYVESVSHKLTAKELELILKPDNSDDVVLRRVSIVLTLKEAYNHAVGQPVGFDYSRLEFIVEGSHPSHGATEVTPYALGDNVPLQGWEFRLFKAQLGVARQDQLSQENYQCVCAFFRGTRGESRFVWYNSEKELESWVQFINIDQMIKVIPKLMA</sequence>
<comment type="caution">
    <text evidence="1">The sequence shown here is derived from an EMBL/GenBank/DDBJ whole genome shotgun (WGS) entry which is preliminary data.</text>
</comment>
<dbReference type="GO" id="GO:0008897">
    <property type="term" value="F:holo-[acyl-carrier-protein] synthase activity"/>
    <property type="evidence" value="ECO:0007669"/>
    <property type="project" value="InterPro"/>
</dbReference>
<gene>
    <name evidence="1" type="ORF">BDP27DRAFT_1448187</name>
</gene>
<organism evidence="1 2">
    <name type="scientific">Rhodocollybia butyracea</name>
    <dbReference type="NCBI Taxonomy" id="206335"/>
    <lineage>
        <taxon>Eukaryota</taxon>
        <taxon>Fungi</taxon>
        <taxon>Dikarya</taxon>
        <taxon>Basidiomycota</taxon>
        <taxon>Agaricomycotina</taxon>
        <taxon>Agaricomycetes</taxon>
        <taxon>Agaricomycetidae</taxon>
        <taxon>Agaricales</taxon>
        <taxon>Marasmiineae</taxon>
        <taxon>Omphalotaceae</taxon>
        <taxon>Rhodocollybia</taxon>
    </lineage>
</organism>
<protein>
    <submittedName>
        <fullName evidence="1">Uncharacterized protein</fullName>
    </submittedName>
</protein>
<dbReference type="Proteomes" id="UP000772434">
    <property type="component" value="Unassembled WGS sequence"/>
</dbReference>
<dbReference type="AlphaFoldDB" id="A0A9P5PMK1"/>
<accession>A0A9P5PMK1</accession>
<evidence type="ECO:0000313" key="2">
    <source>
        <dbReference type="Proteomes" id="UP000772434"/>
    </source>
</evidence>
<dbReference type="OrthoDB" id="26719at2759"/>
<evidence type="ECO:0000313" key="1">
    <source>
        <dbReference type="EMBL" id="KAF9068654.1"/>
    </source>
</evidence>
<keyword evidence="2" id="KW-1185">Reference proteome</keyword>
<name>A0A9P5PMK1_9AGAR</name>
<dbReference type="InterPro" id="IPR037143">
    <property type="entry name" value="4-PPantetheinyl_Trfase_dom_sf"/>
</dbReference>
<reference evidence="1" key="1">
    <citation type="submission" date="2020-11" db="EMBL/GenBank/DDBJ databases">
        <authorList>
            <consortium name="DOE Joint Genome Institute"/>
            <person name="Ahrendt S."/>
            <person name="Riley R."/>
            <person name="Andreopoulos W."/>
            <person name="Labutti K."/>
            <person name="Pangilinan J."/>
            <person name="Ruiz-Duenas F.J."/>
            <person name="Barrasa J.M."/>
            <person name="Sanchez-Garcia M."/>
            <person name="Camarero S."/>
            <person name="Miyauchi S."/>
            <person name="Serrano A."/>
            <person name="Linde D."/>
            <person name="Babiker R."/>
            <person name="Drula E."/>
            <person name="Ayuso-Fernandez I."/>
            <person name="Pacheco R."/>
            <person name="Padilla G."/>
            <person name="Ferreira P."/>
            <person name="Barriuso J."/>
            <person name="Kellner H."/>
            <person name="Castanera R."/>
            <person name="Alfaro M."/>
            <person name="Ramirez L."/>
            <person name="Pisabarro A.G."/>
            <person name="Kuo A."/>
            <person name="Tritt A."/>
            <person name="Lipzen A."/>
            <person name="He G."/>
            <person name="Yan M."/>
            <person name="Ng V."/>
            <person name="Cullen D."/>
            <person name="Martin F."/>
            <person name="Rosso M.-N."/>
            <person name="Henrissat B."/>
            <person name="Hibbett D."/>
            <person name="Martinez A.T."/>
            <person name="Grigoriev I.V."/>
        </authorList>
    </citation>
    <scope>NUCLEOTIDE SEQUENCE</scope>
    <source>
        <strain evidence="1">AH 40177</strain>
    </source>
</reference>